<dbReference type="Pfam" id="PF02836">
    <property type="entry name" value="Glyco_hydro_2_C"/>
    <property type="match status" value="1"/>
</dbReference>
<evidence type="ECO:0000259" key="7">
    <source>
        <dbReference type="Pfam" id="PF00703"/>
    </source>
</evidence>
<evidence type="ECO:0000259" key="8">
    <source>
        <dbReference type="Pfam" id="PF02836"/>
    </source>
</evidence>
<dbReference type="InterPro" id="IPR006104">
    <property type="entry name" value="Glyco_hydro_2_N"/>
</dbReference>
<evidence type="ECO:0000256" key="1">
    <source>
        <dbReference type="ARBA" id="ARBA00001412"/>
    </source>
</evidence>
<dbReference type="InterPro" id="IPR006102">
    <property type="entry name" value="Ig-like_GH2"/>
</dbReference>
<dbReference type="InterPro" id="IPR017853">
    <property type="entry name" value="GH"/>
</dbReference>
<dbReference type="Gene3D" id="2.60.40.10">
    <property type="entry name" value="Immunoglobulins"/>
    <property type="match status" value="1"/>
</dbReference>
<evidence type="ECO:0000256" key="4">
    <source>
        <dbReference type="ARBA" id="ARBA00022801"/>
    </source>
</evidence>
<feature type="domain" description="Glycoside hydrolase family 2 immunoglobulin-like beta-sandwich" evidence="7">
    <location>
        <begin position="366"/>
        <end position="467"/>
    </location>
</feature>
<comment type="similarity">
    <text evidence="2">Belongs to the glycosyl hydrolase 2 family.</text>
</comment>
<evidence type="ECO:0000256" key="3">
    <source>
        <dbReference type="ARBA" id="ARBA00012756"/>
    </source>
</evidence>
<dbReference type="PRINTS" id="PR00132">
    <property type="entry name" value="GLHYDRLASE2"/>
</dbReference>
<dbReference type="InterPro" id="IPR006103">
    <property type="entry name" value="Glyco_hydro_2_cat"/>
</dbReference>
<feature type="domain" description="Glycosyl hydrolases family 2 sugar binding" evidence="9">
    <location>
        <begin position="253"/>
        <end position="355"/>
    </location>
</feature>
<feature type="signal peptide" evidence="6">
    <location>
        <begin position="1"/>
        <end position="34"/>
    </location>
</feature>
<dbReference type="Gene3D" id="3.20.20.80">
    <property type="entry name" value="Glycosidases"/>
    <property type="match status" value="1"/>
</dbReference>
<accession>A0AAP8NJQ4</accession>
<evidence type="ECO:0000256" key="5">
    <source>
        <dbReference type="ARBA" id="ARBA00023295"/>
    </source>
</evidence>
<dbReference type="EMBL" id="PJKN01000006">
    <property type="protein sequence ID" value="PNC54005.1"/>
    <property type="molecule type" value="Genomic_DNA"/>
</dbReference>
<evidence type="ECO:0000256" key="6">
    <source>
        <dbReference type="SAM" id="SignalP"/>
    </source>
</evidence>
<dbReference type="SUPFAM" id="SSF51445">
    <property type="entry name" value="(Trans)glycosidases"/>
    <property type="match status" value="1"/>
</dbReference>
<evidence type="ECO:0000313" key="10">
    <source>
        <dbReference type="EMBL" id="PNC54005.1"/>
    </source>
</evidence>
<dbReference type="InterPro" id="IPR013783">
    <property type="entry name" value="Ig-like_fold"/>
</dbReference>
<protein>
    <recommendedName>
        <fullName evidence="3">beta-galactosidase</fullName>
        <ecNumber evidence="3">3.2.1.23</ecNumber>
    </recommendedName>
</protein>
<dbReference type="AlphaFoldDB" id="A0AAP8NJQ4"/>
<dbReference type="PANTHER" id="PTHR46323:SF2">
    <property type="entry name" value="BETA-GALACTOSIDASE"/>
    <property type="match status" value="1"/>
</dbReference>
<dbReference type="GO" id="GO:0005990">
    <property type="term" value="P:lactose catabolic process"/>
    <property type="evidence" value="ECO:0007669"/>
    <property type="project" value="TreeGrafter"/>
</dbReference>
<dbReference type="Pfam" id="PF02837">
    <property type="entry name" value="Glyco_hydro_2_N"/>
    <property type="match status" value="1"/>
</dbReference>
<keyword evidence="4" id="KW-0378">Hydrolase</keyword>
<comment type="catalytic activity">
    <reaction evidence="1">
        <text>Hydrolysis of terminal non-reducing beta-D-galactose residues in beta-D-galactosides.</text>
        <dbReference type="EC" id="3.2.1.23"/>
    </reaction>
</comment>
<gene>
    <name evidence="10" type="ORF">CXU09_10420</name>
</gene>
<evidence type="ECO:0000313" key="11">
    <source>
        <dbReference type="Proteomes" id="UP000235914"/>
    </source>
</evidence>
<dbReference type="Proteomes" id="UP000235914">
    <property type="component" value="Unassembled WGS sequence"/>
</dbReference>
<dbReference type="SUPFAM" id="SSF49785">
    <property type="entry name" value="Galactose-binding domain-like"/>
    <property type="match status" value="1"/>
</dbReference>
<keyword evidence="6" id="KW-0732">Signal</keyword>
<feature type="domain" description="Glycoside hydrolase family 2 catalytic" evidence="8">
    <location>
        <begin position="469"/>
        <end position="669"/>
    </location>
</feature>
<dbReference type="Pfam" id="PF00703">
    <property type="entry name" value="Glyco_hydro_2"/>
    <property type="match status" value="1"/>
</dbReference>
<dbReference type="EC" id="3.2.1.23" evidence="3"/>
<proteinExistence type="inferred from homology"/>
<dbReference type="InterPro" id="IPR006101">
    <property type="entry name" value="Glyco_hydro_2"/>
</dbReference>
<keyword evidence="5" id="KW-0326">Glycosidase</keyword>
<dbReference type="InterPro" id="IPR050347">
    <property type="entry name" value="Bact_Beta-galactosidase"/>
</dbReference>
<reference evidence="10 11" key="1">
    <citation type="journal article" date="2017" name="BMC Genomics">
        <title>Genome sequencing of 39 Akkermansia muciniphila isolates reveals its population structure, genomic and functional diverisity, and global distribution in mammalian gut microbiotas.</title>
        <authorList>
            <person name="Guo X."/>
            <person name="Li S."/>
            <person name="Zhang J."/>
            <person name="Wu F."/>
            <person name="Li X."/>
            <person name="Wu D."/>
            <person name="Zhang M."/>
            <person name="Ou Z."/>
            <person name="Jie Z."/>
            <person name="Yan Q."/>
            <person name="Li P."/>
            <person name="Yi J."/>
            <person name="Peng Y."/>
        </authorList>
    </citation>
    <scope>NUCLEOTIDE SEQUENCE [LARGE SCALE GENOMIC DNA]</scope>
    <source>
        <strain evidence="10 11">GP43</strain>
    </source>
</reference>
<evidence type="ECO:0000256" key="2">
    <source>
        <dbReference type="ARBA" id="ARBA00007401"/>
    </source>
</evidence>
<dbReference type="InterPro" id="IPR036156">
    <property type="entry name" value="Beta-gal/glucu_dom_sf"/>
</dbReference>
<organism evidence="10 11">
    <name type="scientific">Akkermansia muciniphila</name>
    <dbReference type="NCBI Taxonomy" id="239935"/>
    <lineage>
        <taxon>Bacteria</taxon>
        <taxon>Pseudomonadati</taxon>
        <taxon>Verrucomicrobiota</taxon>
        <taxon>Verrucomicrobiia</taxon>
        <taxon>Verrucomicrobiales</taxon>
        <taxon>Akkermansiaceae</taxon>
        <taxon>Akkermansia</taxon>
    </lineage>
</organism>
<evidence type="ECO:0000259" key="9">
    <source>
        <dbReference type="Pfam" id="PF02837"/>
    </source>
</evidence>
<dbReference type="SUPFAM" id="SSF49303">
    <property type="entry name" value="beta-Galactosidase/glucuronidase domain"/>
    <property type="match status" value="1"/>
</dbReference>
<dbReference type="PANTHER" id="PTHR46323">
    <property type="entry name" value="BETA-GALACTOSIDASE"/>
    <property type="match status" value="1"/>
</dbReference>
<sequence length="1128" mass="125989">MFASYQALQILMNKKCLHVLLCLLLLLAEGKAYADQSGNWKTAAVIDVQDPVEAAKWGEFEIYEFPGDSVGSYKGNRNVFFGNQLEFDVEGLPDGRECRVVGTFLSEKPRILTLDGNGTEFESRLVLEKGLPVTRSWVIPSSRLYGGKLSLTIRAASGPNAVLQKLEIQTADGQALRPGARRKFREATHEELENLVIPLPSVTLRPQTVSGVKIPMMSLNGTWEFSPEGTGTFRPIQVPGEWKMQGIDVPAKSFALYRRSFDVPEDWRGKRIKLRFDAVHAVCEAFVNGKKTGGHEGGFVPFELDITPAVSFGKKNVLEVRVQSESVADSVSCISQYASHQVGGIIRKVTLFAVPEVHLASENNWTTLDASFKNAVLHYTAEVRNDAHAERQATLSVHLKDADGRIIASREQTVTLSAGKTEPLDFEFVVHDAHLWTSETPYLYTVESMLQSNGDSISPKPLKVGLRQIKINGNRLIVNGLPVKLMAVNRHEIHPLRGRSLTPELCREDALLFKAANVNAIRTSHYPPSEEFLEACDEIGLFVECEAAVCWIEHHASPIWKKWDYLNARYFPYFLRPGLEMLAAYRNHPSILFWSLANESKWSPLWAKVLQVFKRYEQTRPCAFHDQCWGGFNNAHSKADIANYHYPSENNSDAWSKKGRPVWFGEYAHLQCYNRRELATDPGIQEDWSRPLQRMVDLMWEEPGCLGGAIWNGIDDVFHLPDGNLCGYGHWGVIDAWRREKPEYHGLKMAYTPFRVFSLRAEEGLPLRLFVQNRQNFLNLKDNRIIWESGSKSGELKAELAPHAKGELRADIPLKTGEKLTVTVKDPQGREIARETAVVGGSAGEIEKKDRSNTKSLPVGVHADKALLVLEQGLTIPLLVPMVLALNGEGGINGPAGTTLSNEVDAFTPIGDWTWMRDMSRNDEIAFTGRGKLGTGLLKLVPQKDGRMLIRYMVKINEDINPRQWGLVFTLPHSFDTISWNRQSHWSWYPEHQIGRPAGSAKANPVNRKEVEILGVKPGNVWKDDSNKLGTNDFRSTKMNIRAVSLSTPAGMALTVAPADRQARNAQSVRAWVDGKQVHVLVAGFNTGGADGFFGAHYSAERKPLKKGETICSEFIVGQETTCGLKPE</sequence>
<dbReference type="Gene3D" id="2.60.120.260">
    <property type="entry name" value="Galactose-binding domain-like"/>
    <property type="match status" value="1"/>
</dbReference>
<comment type="caution">
    <text evidence="10">The sequence shown here is derived from an EMBL/GenBank/DDBJ whole genome shotgun (WGS) entry which is preliminary data.</text>
</comment>
<name>A0AAP8NJQ4_9BACT</name>
<dbReference type="GO" id="GO:0004565">
    <property type="term" value="F:beta-galactosidase activity"/>
    <property type="evidence" value="ECO:0007669"/>
    <property type="project" value="UniProtKB-EC"/>
</dbReference>
<dbReference type="InterPro" id="IPR008979">
    <property type="entry name" value="Galactose-bd-like_sf"/>
</dbReference>
<feature type="chain" id="PRO_5043033198" description="beta-galactosidase" evidence="6">
    <location>
        <begin position="35"/>
        <end position="1128"/>
    </location>
</feature>
<dbReference type="GO" id="GO:0009341">
    <property type="term" value="C:beta-galactosidase complex"/>
    <property type="evidence" value="ECO:0007669"/>
    <property type="project" value="TreeGrafter"/>
</dbReference>